<evidence type="ECO:0000313" key="2">
    <source>
        <dbReference type="EMBL" id="QUJ74346.1"/>
    </source>
</evidence>
<reference evidence="2" key="1">
    <citation type="submission" date="2021-04" db="EMBL/GenBank/DDBJ databases">
        <title>Complete Genome sequence and Methylome Analysis of the Haloarchaeon Haloarcula sinaiiensis.</title>
        <authorList>
            <person name="Fomenkov A."/>
            <person name="DasSarma P."/>
            <person name="DasSarma S."/>
            <person name="Roberts R.J."/>
        </authorList>
    </citation>
    <scope>NUCLEOTIDE SEQUENCE</scope>
    <source>
        <strain evidence="2">ATCC 33800</strain>
        <plasmid evidence="2">pHsi540</plasmid>
    </source>
</reference>
<name>A0A8T8KGY1_9EURY</name>
<dbReference type="OrthoDB" id="322296at2157"/>
<dbReference type="AlphaFoldDB" id="A0A8T8KGY1"/>
<organism evidence="2 3">
    <name type="scientific">Haloarcula marismortui ATCC 33800</name>
    <dbReference type="NCBI Taxonomy" id="662476"/>
    <lineage>
        <taxon>Archaea</taxon>
        <taxon>Methanobacteriati</taxon>
        <taxon>Methanobacteriota</taxon>
        <taxon>Stenosarchaea group</taxon>
        <taxon>Halobacteria</taxon>
        <taxon>Halobacteriales</taxon>
        <taxon>Haloarculaceae</taxon>
        <taxon>Haloarcula</taxon>
    </lineage>
</organism>
<dbReference type="Proteomes" id="UP000682967">
    <property type="component" value="Plasmid pHsi540"/>
</dbReference>
<keyword evidence="2" id="KW-0614">Plasmid</keyword>
<dbReference type="EMBL" id="CP073368">
    <property type="protein sequence ID" value="QUJ74346.1"/>
    <property type="molecule type" value="Genomic_DNA"/>
</dbReference>
<geneLocation type="plasmid" evidence="2 3">
    <name>pHsi540</name>
</geneLocation>
<protein>
    <submittedName>
        <fullName evidence="2">Uncharacterized protein</fullName>
    </submittedName>
</protein>
<gene>
    <name evidence="2" type="ORF">KDQ40_18725</name>
</gene>
<dbReference type="KEGG" id="hsin:KDQ40_18725"/>
<evidence type="ECO:0000256" key="1">
    <source>
        <dbReference type="SAM" id="MobiDB-lite"/>
    </source>
</evidence>
<feature type="region of interest" description="Disordered" evidence="1">
    <location>
        <begin position="30"/>
        <end position="51"/>
    </location>
</feature>
<proteinExistence type="predicted"/>
<accession>A0A8T8KGY1</accession>
<sequence>MDQFEEEIFEWGKENYGDRIDSGELKFVDTQSDDEDTERVPPEVEAGLEPEYDCPNCDYYKTGVTTGPQSFLEHLQEAHDYDQSEAHSILNS</sequence>
<evidence type="ECO:0000313" key="3">
    <source>
        <dbReference type="Proteomes" id="UP000682967"/>
    </source>
</evidence>